<keyword evidence="2" id="KW-1133">Transmembrane helix</keyword>
<keyword evidence="2" id="KW-0812">Transmembrane</keyword>
<feature type="transmembrane region" description="Helical" evidence="2">
    <location>
        <begin position="188"/>
        <end position="211"/>
    </location>
</feature>
<evidence type="ECO:0000256" key="1">
    <source>
        <dbReference type="SAM" id="MobiDB-lite"/>
    </source>
</evidence>
<accession>A0A0W0FDJ8</accession>
<evidence type="ECO:0000313" key="3">
    <source>
        <dbReference type="EMBL" id="KTB34258.1"/>
    </source>
</evidence>
<feature type="compositionally biased region" description="Polar residues" evidence="1">
    <location>
        <begin position="240"/>
        <end position="266"/>
    </location>
</feature>
<name>A0A0W0FDJ8_MONRR</name>
<dbReference type="AlphaFoldDB" id="A0A0W0FDJ8"/>
<keyword evidence="2" id="KW-0472">Membrane</keyword>
<gene>
    <name evidence="3" type="ORF">WG66_13160</name>
</gene>
<dbReference type="CDD" id="cd12087">
    <property type="entry name" value="TM_EGFR-like"/>
    <property type="match status" value="1"/>
</dbReference>
<protein>
    <submittedName>
        <fullName evidence="3">Uncharacterized protein</fullName>
    </submittedName>
</protein>
<reference evidence="3 4" key="1">
    <citation type="submission" date="2015-12" db="EMBL/GenBank/DDBJ databases">
        <title>Draft genome sequence of Moniliophthora roreri, the causal agent of frosty pod rot of cacao.</title>
        <authorList>
            <person name="Aime M.C."/>
            <person name="Diaz-Valderrama J.R."/>
            <person name="Kijpornyongpan T."/>
            <person name="Phillips-Mora W."/>
        </authorList>
    </citation>
    <scope>NUCLEOTIDE SEQUENCE [LARGE SCALE GENOMIC DNA]</scope>
    <source>
        <strain evidence="3 4">MCA 2952</strain>
    </source>
</reference>
<evidence type="ECO:0000256" key="2">
    <source>
        <dbReference type="SAM" id="Phobius"/>
    </source>
</evidence>
<sequence>MANTTGVDACLDGGLDWYSTALEETPCRTYERLRRICNPNYNVPFMTIPAPGDSCDDDLVPGSYAKYLTHGPGLCGTQVNKTLPDVVQTAVCRQGIKLYDAFYNRVFWDDGSWFFEWTSNFLSQQQSAFGEQAYDAACSPPSSASLSASVFSVPSSTDTVSIPLSASTEPQTTSIVGQSDGSRLSVGAIAGIAVGAGIVGIVAAGAVFFLACRNRRFKRHSGSRWQMSQPLPGATLLGASPTSQPRDSIAVPSSSDAATVNSSDGGSDSRLQRYGTISMPPAYDR</sequence>
<organism evidence="3 4">
    <name type="scientific">Moniliophthora roreri</name>
    <name type="common">Frosty pod rot fungus</name>
    <name type="synonym">Monilia roreri</name>
    <dbReference type="NCBI Taxonomy" id="221103"/>
    <lineage>
        <taxon>Eukaryota</taxon>
        <taxon>Fungi</taxon>
        <taxon>Dikarya</taxon>
        <taxon>Basidiomycota</taxon>
        <taxon>Agaricomycotina</taxon>
        <taxon>Agaricomycetes</taxon>
        <taxon>Agaricomycetidae</taxon>
        <taxon>Agaricales</taxon>
        <taxon>Marasmiineae</taxon>
        <taxon>Marasmiaceae</taxon>
        <taxon>Moniliophthora</taxon>
    </lineage>
</organism>
<dbReference type="Proteomes" id="UP000054988">
    <property type="component" value="Unassembled WGS sequence"/>
</dbReference>
<evidence type="ECO:0000313" key="4">
    <source>
        <dbReference type="Proteomes" id="UP000054988"/>
    </source>
</evidence>
<comment type="caution">
    <text evidence="3">The sequence shown here is derived from an EMBL/GenBank/DDBJ whole genome shotgun (WGS) entry which is preliminary data.</text>
</comment>
<dbReference type="EMBL" id="LATX01002101">
    <property type="protein sequence ID" value="KTB34258.1"/>
    <property type="molecule type" value="Genomic_DNA"/>
</dbReference>
<feature type="region of interest" description="Disordered" evidence="1">
    <location>
        <begin position="221"/>
        <end position="285"/>
    </location>
</feature>
<proteinExistence type="predicted"/>